<reference evidence="1" key="1">
    <citation type="submission" date="2023-11" db="EMBL/GenBank/DDBJ databases">
        <authorList>
            <person name="Poullet M."/>
        </authorList>
    </citation>
    <scope>NUCLEOTIDE SEQUENCE</scope>
    <source>
        <strain evidence="1">E1834</strain>
    </source>
</reference>
<organism evidence="1 2">
    <name type="scientific">Meloidogyne enterolobii</name>
    <name type="common">Root-knot nematode worm</name>
    <name type="synonym">Meloidogyne mayaguensis</name>
    <dbReference type="NCBI Taxonomy" id="390850"/>
    <lineage>
        <taxon>Eukaryota</taxon>
        <taxon>Metazoa</taxon>
        <taxon>Ecdysozoa</taxon>
        <taxon>Nematoda</taxon>
        <taxon>Chromadorea</taxon>
        <taxon>Rhabditida</taxon>
        <taxon>Tylenchina</taxon>
        <taxon>Tylenchomorpha</taxon>
        <taxon>Tylenchoidea</taxon>
        <taxon>Meloidogynidae</taxon>
        <taxon>Meloidogyninae</taxon>
        <taxon>Meloidogyne</taxon>
    </lineage>
</organism>
<proteinExistence type="predicted"/>
<sequence>MLLEQMFLFLVGNLVRNYLILIVRVCGVVVAFLVSVGEEQGSSPVVAYYFSRLFFWRSKIFLVFYIFSKLVFLFFTCFLNLDNFNNSFKSFLFLLFH</sequence>
<protein>
    <submittedName>
        <fullName evidence="1">Uncharacterized protein</fullName>
    </submittedName>
</protein>
<keyword evidence="2" id="KW-1185">Reference proteome</keyword>
<evidence type="ECO:0000313" key="1">
    <source>
        <dbReference type="EMBL" id="CAK5025510.1"/>
    </source>
</evidence>
<accession>A0ACB0XZR2</accession>
<dbReference type="EMBL" id="CAVMJV010000004">
    <property type="protein sequence ID" value="CAK5025510.1"/>
    <property type="molecule type" value="Genomic_DNA"/>
</dbReference>
<evidence type="ECO:0000313" key="2">
    <source>
        <dbReference type="Proteomes" id="UP001497535"/>
    </source>
</evidence>
<name>A0ACB0XZR2_MELEN</name>
<comment type="caution">
    <text evidence="1">The sequence shown here is derived from an EMBL/GenBank/DDBJ whole genome shotgun (WGS) entry which is preliminary data.</text>
</comment>
<dbReference type="Proteomes" id="UP001497535">
    <property type="component" value="Unassembled WGS sequence"/>
</dbReference>
<gene>
    <name evidence="1" type="ORF">MENTE1834_LOCUS5806</name>
</gene>